<comment type="caution">
    <text evidence="1">The sequence shown here is derived from an EMBL/GenBank/DDBJ whole genome shotgun (WGS) entry which is preliminary data.</text>
</comment>
<sequence>MRPNARRKRARRSRIVVATPPALGWELIPPPVSEDGEDAEDEEIMLLLEERAKGNWPPAKK</sequence>
<evidence type="ECO:0000313" key="2">
    <source>
        <dbReference type="Proteomes" id="UP000176445"/>
    </source>
</evidence>
<accession>A0A1F6CP88</accession>
<evidence type="ECO:0000313" key="1">
    <source>
        <dbReference type="EMBL" id="OGG50900.1"/>
    </source>
</evidence>
<gene>
    <name evidence="1" type="ORF">A2704_05955</name>
</gene>
<name>A0A1F6CP88_9BACT</name>
<dbReference type="AlphaFoldDB" id="A0A1F6CP88"/>
<proteinExistence type="predicted"/>
<dbReference type="Proteomes" id="UP000176445">
    <property type="component" value="Unassembled WGS sequence"/>
</dbReference>
<dbReference type="EMBL" id="MFKW01000042">
    <property type="protein sequence ID" value="OGG50900.1"/>
    <property type="molecule type" value="Genomic_DNA"/>
</dbReference>
<reference evidence="1 2" key="1">
    <citation type="journal article" date="2016" name="Nat. Commun.">
        <title>Thousands of microbial genomes shed light on interconnected biogeochemical processes in an aquifer system.</title>
        <authorList>
            <person name="Anantharaman K."/>
            <person name="Brown C.T."/>
            <person name="Hug L.A."/>
            <person name="Sharon I."/>
            <person name="Castelle C.J."/>
            <person name="Probst A.J."/>
            <person name="Thomas B.C."/>
            <person name="Singh A."/>
            <person name="Wilkins M.J."/>
            <person name="Karaoz U."/>
            <person name="Brodie E.L."/>
            <person name="Williams K.H."/>
            <person name="Hubbard S.S."/>
            <person name="Banfield J.F."/>
        </authorList>
    </citation>
    <scope>NUCLEOTIDE SEQUENCE [LARGE SCALE GENOMIC DNA]</scope>
</reference>
<organism evidence="1 2">
    <name type="scientific">Candidatus Kaiserbacteria bacterium RIFCSPHIGHO2_01_FULL_54_36b</name>
    <dbReference type="NCBI Taxonomy" id="1798483"/>
    <lineage>
        <taxon>Bacteria</taxon>
        <taxon>Candidatus Kaiseribacteriota</taxon>
    </lineage>
</organism>
<protein>
    <submittedName>
        <fullName evidence="1">Uncharacterized protein</fullName>
    </submittedName>
</protein>